<reference evidence="2 3" key="1">
    <citation type="journal article" date="2018" name="PLoS Genet.">
        <title>Population sequencing reveals clonal diversity and ancestral inbreeding in the grapevine cultivar Chardonnay.</title>
        <authorList>
            <person name="Roach M.J."/>
            <person name="Johnson D.L."/>
            <person name="Bohlmann J."/>
            <person name="van Vuuren H.J."/>
            <person name="Jones S.J."/>
            <person name="Pretorius I.S."/>
            <person name="Schmidt S.A."/>
            <person name="Borneman A.R."/>
        </authorList>
    </citation>
    <scope>NUCLEOTIDE SEQUENCE [LARGE SCALE GENOMIC DNA]</scope>
    <source>
        <strain evidence="3">cv. Chardonnay</strain>
        <tissue evidence="2">Leaf</tissue>
    </source>
</reference>
<dbReference type="Pfam" id="PF17919">
    <property type="entry name" value="RT_RNaseH_2"/>
    <property type="match status" value="1"/>
</dbReference>
<evidence type="ECO:0000313" key="3">
    <source>
        <dbReference type="Proteomes" id="UP000288805"/>
    </source>
</evidence>
<dbReference type="InterPro" id="IPR043502">
    <property type="entry name" value="DNA/RNA_pol_sf"/>
</dbReference>
<dbReference type="Gene3D" id="3.30.70.270">
    <property type="match status" value="1"/>
</dbReference>
<accession>A0A438BNH8</accession>
<dbReference type="PANTHER" id="PTHR34072">
    <property type="entry name" value="ENZYMATIC POLYPROTEIN-RELATED"/>
    <property type="match status" value="1"/>
</dbReference>
<dbReference type="Pfam" id="PF08284">
    <property type="entry name" value="RVP_2"/>
    <property type="match status" value="1"/>
</dbReference>
<dbReference type="EMBL" id="QGNW01002702">
    <property type="protein sequence ID" value="RVW12524.1"/>
    <property type="molecule type" value="Genomic_DNA"/>
</dbReference>
<dbReference type="InterPro" id="IPR041577">
    <property type="entry name" value="RT_RNaseH_2"/>
</dbReference>
<name>A0A438BNH8_VITVI</name>
<proteinExistence type="predicted"/>
<gene>
    <name evidence="2" type="primary">pol_2092</name>
    <name evidence="2" type="ORF">CK203_082466</name>
</gene>
<comment type="caution">
    <text evidence="2">The sequence shown here is derived from an EMBL/GenBank/DDBJ whole genome shotgun (WGS) entry which is preliminary data.</text>
</comment>
<sequence>MLEVGEGPAVGRVFALTLTEPDENALLVEDRALNVDLRILDMTGYDVILGMDWLTVYRALLISDPCYQYVLRKGSINFLACLRGKEKARRTLQKFQWVFRAYLDQFVIVFVDDILIYSRSLEEHKQHLVTTLRTLRRHQLNSSRPFQRRFVEDFSRIAAPMTRLTRKEVKFDWNEECENAFQELKRKLTTAPVLTAPISGELFTIYCDASTVRLGCVLMQQGKVVAYASRQLKQHERNYLTHDLELAASGDLNSRQRRWMETLEDYDFALHYHPGKANVVADALSRKSYGQLSSLGLREFEMHTVIEDFELCLSQEGRGPCLYSISARPMVIQRIVEAKFMMSF</sequence>
<dbReference type="Proteomes" id="UP000288805">
    <property type="component" value="Unassembled WGS sequence"/>
</dbReference>
<protein>
    <submittedName>
        <fullName evidence="2">Retrovirus-related Pol polyprotein from transposon 17.6</fullName>
    </submittedName>
</protein>
<evidence type="ECO:0000313" key="2">
    <source>
        <dbReference type="EMBL" id="RVW12524.1"/>
    </source>
</evidence>
<evidence type="ECO:0000259" key="1">
    <source>
        <dbReference type="Pfam" id="PF17919"/>
    </source>
</evidence>
<dbReference type="PANTHER" id="PTHR34072:SF52">
    <property type="entry name" value="RIBONUCLEASE H"/>
    <property type="match status" value="1"/>
</dbReference>
<dbReference type="CDD" id="cd09274">
    <property type="entry name" value="RNase_HI_RT_Ty3"/>
    <property type="match status" value="1"/>
</dbReference>
<dbReference type="SUPFAM" id="SSF56672">
    <property type="entry name" value="DNA/RNA polymerases"/>
    <property type="match status" value="1"/>
</dbReference>
<dbReference type="InterPro" id="IPR043128">
    <property type="entry name" value="Rev_trsase/Diguanyl_cyclase"/>
</dbReference>
<dbReference type="AlphaFoldDB" id="A0A438BNH8"/>
<organism evidence="2 3">
    <name type="scientific">Vitis vinifera</name>
    <name type="common">Grape</name>
    <dbReference type="NCBI Taxonomy" id="29760"/>
    <lineage>
        <taxon>Eukaryota</taxon>
        <taxon>Viridiplantae</taxon>
        <taxon>Streptophyta</taxon>
        <taxon>Embryophyta</taxon>
        <taxon>Tracheophyta</taxon>
        <taxon>Spermatophyta</taxon>
        <taxon>Magnoliopsida</taxon>
        <taxon>eudicotyledons</taxon>
        <taxon>Gunneridae</taxon>
        <taxon>Pentapetalae</taxon>
        <taxon>rosids</taxon>
        <taxon>Vitales</taxon>
        <taxon>Vitaceae</taxon>
        <taxon>Viteae</taxon>
        <taxon>Vitis</taxon>
    </lineage>
</organism>
<feature type="domain" description="Reverse transcriptase/retrotransposon-derived protein RNase H-like" evidence="1">
    <location>
        <begin position="173"/>
        <end position="248"/>
    </location>
</feature>